<organism evidence="2 3">
    <name type="scientific">Adineta ricciae</name>
    <name type="common">Rotifer</name>
    <dbReference type="NCBI Taxonomy" id="249248"/>
    <lineage>
        <taxon>Eukaryota</taxon>
        <taxon>Metazoa</taxon>
        <taxon>Spiralia</taxon>
        <taxon>Gnathifera</taxon>
        <taxon>Rotifera</taxon>
        <taxon>Eurotatoria</taxon>
        <taxon>Bdelloidea</taxon>
        <taxon>Adinetida</taxon>
        <taxon>Adinetidae</taxon>
        <taxon>Adineta</taxon>
    </lineage>
</organism>
<evidence type="ECO:0000313" key="2">
    <source>
        <dbReference type="EMBL" id="CAF1689463.1"/>
    </source>
</evidence>
<dbReference type="Proteomes" id="UP000663828">
    <property type="component" value="Unassembled WGS sequence"/>
</dbReference>
<reference evidence="2" key="1">
    <citation type="submission" date="2021-02" db="EMBL/GenBank/DDBJ databases">
        <authorList>
            <person name="Nowell W R."/>
        </authorList>
    </citation>
    <scope>NUCLEOTIDE SEQUENCE</scope>
</reference>
<accession>A0A816HSL6</accession>
<evidence type="ECO:0000313" key="3">
    <source>
        <dbReference type="Proteomes" id="UP000663828"/>
    </source>
</evidence>
<feature type="non-terminal residue" evidence="2">
    <location>
        <position position="1"/>
    </location>
</feature>
<feature type="non-terminal residue" evidence="2">
    <location>
        <position position="206"/>
    </location>
</feature>
<feature type="compositionally biased region" description="Polar residues" evidence="1">
    <location>
        <begin position="193"/>
        <end position="206"/>
    </location>
</feature>
<feature type="compositionally biased region" description="Basic and acidic residues" evidence="1">
    <location>
        <begin position="169"/>
        <end position="192"/>
    </location>
</feature>
<proteinExistence type="predicted"/>
<comment type="caution">
    <text evidence="2">The sequence shown here is derived from an EMBL/GenBank/DDBJ whole genome shotgun (WGS) entry which is preliminary data.</text>
</comment>
<protein>
    <submittedName>
        <fullName evidence="2">Uncharacterized protein</fullName>
    </submittedName>
</protein>
<feature type="region of interest" description="Disordered" evidence="1">
    <location>
        <begin position="169"/>
        <end position="206"/>
    </location>
</feature>
<name>A0A816HSL6_ADIRI</name>
<evidence type="ECO:0000256" key="1">
    <source>
        <dbReference type="SAM" id="MobiDB-lite"/>
    </source>
</evidence>
<dbReference type="EMBL" id="CAJNOR010019287">
    <property type="protein sequence ID" value="CAF1689463.1"/>
    <property type="molecule type" value="Genomic_DNA"/>
</dbReference>
<sequence>YLIINNFQATRGILVLGKHASISDKLRDDIEKDNKVDIVHVSDNRDETIRQVSQYIGKIVDPNFVLDDQRWKTYESHVNITEHQKERRLNRHGDSSHYTSDSIYYRFNYPKKQDGTIDERYAANQDRNRDGGPDMRMIHNKTQQAQEQHLNQDGSNDMRNKEHREQLIDVTGHHTNTDGSLDMRFKENKEESSPTSPSIVNNEQNT</sequence>
<dbReference type="AlphaFoldDB" id="A0A816HSL6"/>
<gene>
    <name evidence="2" type="ORF">XAT740_LOCUS63314</name>
</gene>
<keyword evidence="3" id="KW-1185">Reference proteome</keyword>